<reference evidence="1" key="2">
    <citation type="submission" date="2020-11" db="EMBL/GenBank/DDBJ databases">
        <authorList>
            <person name="McCartney M.A."/>
            <person name="Auch B."/>
            <person name="Kono T."/>
            <person name="Mallez S."/>
            <person name="Becker A."/>
            <person name="Gohl D.M."/>
            <person name="Silverstein K.A.T."/>
            <person name="Koren S."/>
            <person name="Bechman K.B."/>
            <person name="Herman A."/>
            <person name="Abrahante J.E."/>
            <person name="Garbe J."/>
        </authorList>
    </citation>
    <scope>NUCLEOTIDE SEQUENCE</scope>
    <source>
        <strain evidence="1">Duluth1</strain>
        <tissue evidence="1">Whole animal</tissue>
    </source>
</reference>
<proteinExistence type="predicted"/>
<dbReference type="EMBL" id="JAIWYP010000005">
    <property type="protein sequence ID" value="KAH3820101.1"/>
    <property type="molecule type" value="Genomic_DNA"/>
</dbReference>
<gene>
    <name evidence="1" type="ORF">DPMN_121845</name>
</gene>
<dbReference type="Proteomes" id="UP000828390">
    <property type="component" value="Unassembled WGS sequence"/>
</dbReference>
<evidence type="ECO:0000313" key="1">
    <source>
        <dbReference type="EMBL" id="KAH3820101.1"/>
    </source>
</evidence>
<keyword evidence="2" id="KW-1185">Reference proteome</keyword>
<sequence>MPPFSGDPDSAENPLPNNVSIKELMCSKSTKSLSHVVSFIDTEAKIKNRSVSGLLGNIKRVGR</sequence>
<reference evidence="1" key="1">
    <citation type="journal article" date="2019" name="bioRxiv">
        <title>The Genome of the Zebra Mussel, Dreissena polymorpha: A Resource for Invasive Species Research.</title>
        <authorList>
            <person name="McCartney M.A."/>
            <person name="Auch B."/>
            <person name="Kono T."/>
            <person name="Mallez S."/>
            <person name="Zhang Y."/>
            <person name="Obille A."/>
            <person name="Becker A."/>
            <person name="Abrahante J.E."/>
            <person name="Garbe J."/>
            <person name="Badalamenti J.P."/>
            <person name="Herman A."/>
            <person name="Mangelson H."/>
            <person name="Liachko I."/>
            <person name="Sullivan S."/>
            <person name="Sone E.D."/>
            <person name="Koren S."/>
            <person name="Silverstein K.A.T."/>
            <person name="Beckman K.B."/>
            <person name="Gohl D.M."/>
        </authorList>
    </citation>
    <scope>NUCLEOTIDE SEQUENCE</scope>
    <source>
        <strain evidence="1">Duluth1</strain>
        <tissue evidence="1">Whole animal</tissue>
    </source>
</reference>
<protein>
    <submittedName>
        <fullName evidence="1">Uncharacterized protein</fullName>
    </submittedName>
</protein>
<comment type="caution">
    <text evidence="1">The sequence shown here is derived from an EMBL/GenBank/DDBJ whole genome shotgun (WGS) entry which is preliminary data.</text>
</comment>
<evidence type="ECO:0000313" key="2">
    <source>
        <dbReference type="Proteomes" id="UP000828390"/>
    </source>
</evidence>
<name>A0A9D4JPY1_DREPO</name>
<dbReference type="AlphaFoldDB" id="A0A9D4JPY1"/>
<organism evidence="1 2">
    <name type="scientific">Dreissena polymorpha</name>
    <name type="common">Zebra mussel</name>
    <name type="synonym">Mytilus polymorpha</name>
    <dbReference type="NCBI Taxonomy" id="45954"/>
    <lineage>
        <taxon>Eukaryota</taxon>
        <taxon>Metazoa</taxon>
        <taxon>Spiralia</taxon>
        <taxon>Lophotrochozoa</taxon>
        <taxon>Mollusca</taxon>
        <taxon>Bivalvia</taxon>
        <taxon>Autobranchia</taxon>
        <taxon>Heteroconchia</taxon>
        <taxon>Euheterodonta</taxon>
        <taxon>Imparidentia</taxon>
        <taxon>Neoheterodontei</taxon>
        <taxon>Myida</taxon>
        <taxon>Dreissenoidea</taxon>
        <taxon>Dreissenidae</taxon>
        <taxon>Dreissena</taxon>
    </lineage>
</organism>
<accession>A0A9D4JPY1</accession>